<evidence type="ECO:0000313" key="10">
    <source>
        <dbReference type="Proteomes" id="UP000184233"/>
    </source>
</evidence>
<dbReference type="EMBL" id="MKVH01000024">
    <property type="protein sequence ID" value="OJX56635.1"/>
    <property type="molecule type" value="Genomic_DNA"/>
</dbReference>
<feature type="transmembrane region" description="Helical" evidence="7">
    <location>
        <begin position="7"/>
        <end position="28"/>
    </location>
</feature>
<sequence>MTDTFELPMWWDLLATFLYAIVGTRFAITRGYDIIGVLVLSLVGGVGGGLLRDVVLQAGTPMALRSTWYLTAAWSAAGVGLMLHRMVPRLQRILDIVGAASLGLYGVFGAQKALLLGLSPLSAVFIGFLNAVGGGLLRDIIVRNEPEVFRPGTYFAVATIAGIIVFVTFEAFTTVPADVSGIIGTTVTVVIRMLALRFGWQTRAIGRR</sequence>
<feature type="transmembrane region" description="Helical" evidence="7">
    <location>
        <begin position="121"/>
        <end position="141"/>
    </location>
</feature>
<feature type="domain" description="Glycine transporter" evidence="8">
    <location>
        <begin position="10"/>
        <end position="84"/>
    </location>
</feature>
<feature type="transmembrane region" description="Helical" evidence="7">
    <location>
        <begin position="153"/>
        <end position="173"/>
    </location>
</feature>
<evidence type="ECO:0000259" key="8">
    <source>
        <dbReference type="Pfam" id="PF03458"/>
    </source>
</evidence>
<evidence type="ECO:0000256" key="3">
    <source>
        <dbReference type="ARBA" id="ARBA00022475"/>
    </source>
</evidence>
<dbReference type="Pfam" id="PF03458">
    <property type="entry name" value="Gly_transporter"/>
    <property type="match status" value="2"/>
</dbReference>
<organism evidence="9 10">
    <name type="scientific">Candidatus Kapaibacterium thiocyanatum</name>
    <dbReference type="NCBI Taxonomy" id="1895771"/>
    <lineage>
        <taxon>Bacteria</taxon>
        <taxon>Pseudomonadati</taxon>
        <taxon>Candidatus Kapaibacteriota</taxon>
        <taxon>Candidatus Kapaibacteriia</taxon>
        <taxon>Candidatus Kapaibacteriales</taxon>
        <taxon>Candidatus Kapaibacteriaceae</taxon>
        <taxon>Candidatus Kapaibacterium</taxon>
    </lineage>
</organism>
<accession>A0A1M3KW90</accession>
<feature type="transmembrane region" description="Helical" evidence="7">
    <location>
        <begin position="179"/>
        <end position="200"/>
    </location>
</feature>
<keyword evidence="5 7" id="KW-1133">Transmembrane helix</keyword>
<keyword evidence="6 7" id="KW-0472">Membrane</keyword>
<dbReference type="PANTHER" id="PTHR30506">
    <property type="entry name" value="INNER MEMBRANE PROTEIN"/>
    <property type="match status" value="1"/>
</dbReference>
<evidence type="ECO:0000256" key="5">
    <source>
        <dbReference type="ARBA" id="ARBA00022989"/>
    </source>
</evidence>
<feature type="domain" description="Glycine transporter" evidence="8">
    <location>
        <begin position="97"/>
        <end position="168"/>
    </location>
</feature>
<comment type="similarity">
    <text evidence="2">Belongs to the UPF0126 family.</text>
</comment>
<keyword evidence="3" id="KW-1003">Cell membrane</keyword>
<gene>
    <name evidence="9" type="ORF">BGO89_08780</name>
</gene>
<evidence type="ECO:0000256" key="4">
    <source>
        <dbReference type="ARBA" id="ARBA00022692"/>
    </source>
</evidence>
<evidence type="ECO:0000256" key="1">
    <source>
        <dbReference type="ARBA" id="ARBA00004651"/>
    </source>
</evidence>
<evidence type="ECO:0000256" key="7">
    <source>
        <dbReference type="SAM" id="Phobius"/>
    </source>
</evidence>
<keyword evidence="4 7" id="KW-0812">Transmembrane</keyword>
<proteinExistence type="inferred from homology"/>
<dbReference type="PANTHER" id="PTHR30506:SF3">
    <property type="entry name" value="UPF0126 INNER MEMBRANE PROTEIN YADS-RELATED"/>
    <property type="match status" value="1"/>
</dbReference>
<protein>
    <recommendedName>
        <fullName evidence="8">Glycine transporter domain-containing protein</fullName>
    </recommendedName>
</protein>
<feature type="transmembrane region" description="Helical" evidence="7">
    <location>
        <begin position="35"/>
        <end position="55"/>
    </location>
</feature>
<comment type="caution">
    <text evidence="9">The sequence shown here is derived from an EMBL/GenBank/DDBJ whole genome shotgun (WGS) entry which is preliminary data.</text>
</comment>
<dbReference type="STRING" id="1895771.BGO89_08780"/>
<reference evidence="9 10" key="1">
    <citation type="submission" date="2016-09" db="EMBL/GenBank/DDBJ databases">
        <title>Genome-resolved meta-omics ties microbial dynamics to process performance in biotechnology for thiocyanate degradation.</title>
        <authorList>
            <person name="Kantor R.S."/>
            <person name="Huddy R.J."/>
            <person name="Iyer R."/>
            <person name="Thomas B.C."/>
            <person name="Brown C.T."/>
            <person name="Anantharaman K."/>
            <person name="Tringe S."/>
            <person name="Hettich R.L."/>
            <person name="Harrison S.T."/>
            <person name="Banfield J.F."/>
        </authorList>
    </citation>
    <scope>NUCLEOTIDE SEQUENCE [LARGE SCALE GENOMIC DNA]</scope>
    <source>
        <strain evidence="9">59-99</strain>
    </source>
</reference>
<feature type="transmembrane region" description="Helical" evidence="7">
    <location>
        <begin position="67"/>
        <end position="84"/>
    </location>
</feature>
<evidence type="ECO:0000256" key="6">
    <source>
        <dbReference type="ARBA" id="ARBA00023136"/>
    </source>
</evidence>
<dbReference type="Proteomes" id="UP000184233">
    <property type="component" value="Unassembled WGS sequence"/>
</dbReference>
<feature type="transmembrane region" description="Helical" evidence="7">
    <location>
        <begin position="96"/>
        <end position="115"/>
    </location>
</feature>
<evidence type="ECO:0000313" key="9">
    <source>
        <dbReference type="EMBL" id="OJX56635.1"/>
    </source>
</evidence>
<dbReference type="InterPro" id="IPR005115">
    <property type="entry name" value="Gly_transporter"/>
</dbReference>
<evidence type="ECO:0000256" key="2">
    <source>
        <dbReference type="ARBA" id="ARBA00008193"/>
    </source>
</evidence>
<dbReference type="GO" id="GO:0005886">
    <property type="term" value="C:plasma membrane"/>
    <property type="evidence" value="ECO:0007669"/>
    <property type="project" value="UniProtKB-SubCell"/>
</dbReference>
<name>A0A1M3KW90_9BACT</name>
<dbReference type="AlphaFoldDB" id="A0A1M3KW90"/>
<comment type="subcellular location">
    <subcellularLocation>
        <location evidence="1">Cell membrane</location>
        <topology evidence="1">Multi-pass membrane protein</topology>
    </subcellularLocation>
</comment>